<feature type="domain" description="Cyclic nucleotide-binding" evidence="1">
    <location>
        <begin position="327"/>
        <end position="430"/>
    </location>
</feature>
<dbReference type="InterPro" id="IPR018490">
    <property type="entry name" value="cNMP-bd_dom_sf"/>
</dbReference>
<dbReference type="InterPro" id="IPR014710">
    <property type="entry name" value="RmlC-like_jellyroll"/>
</dbReference>
<name>A0ABM0JL78_APLCA</name>
<evidence type="ECO:0000259" key="1">
    <source>
        <dbReference type="PROSITE" id="PS50042"/>
    </source>
</evidence>
<reference evidence="3" key="1">
    <citation type="submission" date="2025-08" db="UniProtKB">
        <authorList>
            <consortium name="RefSeq"/>
        </authorList>
    </citation>
    <scope>IDENTIFICATION</scope>
</reference>
<dbReference type="RefSeq" id="XP_005096323.1">
    <property type="nucleotide sequence ID" value="XM_005096266.3"/>
</dbReference>
<dbReference type="CDD" id="cd00038">
    <property type="entry name" value="CAP_ED"/>
    <property type="match status" value="1"/>
</dbReference>
<dbReference type="PANTHER" id="PTHR23011:SF32">
    <property type="entry name" value="CYCLIC NUCLEOTIDE-BINDING DOMAIN-CONTAINING PROTEIN 1"/>
    <property type="match status" value="1"/>
</dbReference>
<dbReference type="Proteomes" id="UP000694888">
    <property type="component" value="Unplaced"/>
</dbReference>
<dbReference type="PANTHER" id="PTHR23011">
    <property type="entry name" value="CYCLIC NUCLEOTIDE-BINDING DOMAIN CONTAINING PROTEIN"/>
    <property type="match status" value="1"/>
</dbReference>
<dbReference type="Gene3D" id="2.60.120.10">
    <property type="entry name" value="Jelly Rolls"/>
    <property type="match status" value="2"/>
</dbReference>
<dbReference type="Pfam" id="PF00027">
    <property type="entry name" value="cNMP_binding"/>
    <property type="match status" value="1"/>
</dbReference>
<evidence type="ECO:0000313" key="3">
    <source>
        <dbReference type="RefSeq" id="XP_005096323.1"/>
    </source>
</evidence>
<dbReference type="GeneID" id="101851033"/>
<accession>A0ABM0JL78</accession>
<dbReference type="PROSITE" id="PS50042">
    <property type="entry name" value="CNMP_BINDING_3"/>
    <property type="match status" value="1"/>
</dbReference>
<sequence>MALVKSNKKEKQYNWNVRESTNVRNKLPKIEKTPTIDYDQLKWLSNINGLKSRDGKGSTQEAHAIFMQNYRKIFVPKPAKIGFPVHTEKRVVGAHTGSDASFSHQATSTSDPIQKPARKVYTVDEFTYNIKDYLPLLHKERKSEDPKAIRTENIKTLRRLLKKYPFERTAGENDKIYMILQSFDFFRENVESSVLKELCVVAQLEVWKDVDFAVYGKTGIHMILKGGVIPLYEPYLFSGKDDLYPQAFLPLEGLEDYDDYVPKLSVGDCFGTWLQYDEPYTKELSVVTTEPNCEFLKISVNDYKRVITQIKQREHTEKLNLLLSCEQYRMWPKQPLITVADSIEWISYPPNTVLVSEGYKSPFVGFIRSGECHVLRQVDVLNTLKNGKKEQKTKQVVMGRLGPYDSFAEISLLLDEPITCSIVTASDVELGVVRPEKLAALDEVTRQLFRQSNTRTFGDLTKEDIQSEYLQQELKREWNEFKHSQVLEVINAYGVRPGYGKWAK</sequence>
<organism evidence="2 3">
    <name type="scientific">Aplysia californica</name>
    <name type="common">California sea hare</name>
    <dbReference type="NCBI Taxonomy" id="6500"/>
    <lineage>
        <taxon>Eukaryota</taxon>
        <taxon>Metazoa</taxon>
        <taxon>Spiralia</taxon>
        <taxon>Lophotrochozoa</taxon>
        <taxon>Mollusca</taxon>
        <taxon>Gastropoda</taxon>
        <taxon>Heterobranchia</taxon>
        <taxon>Euthyneura</taxon>
        <taxon>Tectipleura</taxon>
        <taxon>Aplysiida</taxon>
        <taxon>Aplysioidea</taxon>
        <taxon>Aplysiidae</taxon>
        <taxon>Aplysia</taxon>
    </lineage>
</organism>
<gene>
    <name evidence="3" type="primary">LOC101851033</name>
</gene>
<keyword evidence="2" id="KW-1185">Reference proteome</keyword>
<proteinExistence type="predicted"/>
<evidence type="ECO:0000313" key="2">
    <source>
        <dbReference type="Proteomes" id="UP000694888"/>
    </source>
</evidence>
<dbReference type="SUPFAM" id="SSF51206">
    <property type="entry name" value="cAMP-binding domain-like"/>
    <property type="match status" value="1"/>
</dbReference>
<protein>
    <submittedName>
        <fullName evidence="3">Cyclic nucleotide-binding domain-containing protein 1</fullName>
    </submittedName>
</protein>
<dbReference type="InterPro" id="IPR000595">
    <property type="entry name" value="cNMP-bd_dom"/>
</dbReference>